<dbReference type="eggNOG" id="COG1357">
    <property type="taxonomic scope" value="Bacteria"/>
</dbReference>
<feature type="region of interest" description="Disordered" evidence="1">
    <location>
        <begin position="1"/>
        <end position="43"/>
    </location>
</feature>
<keyword evidence="4" id="KW-1185">Reference proteome</keyword>
<keyword evidence="2" id="KW-0812">Transmembrane</keyword>
<accession>E0UJJ5</accession>
<gene>
    <name evidence="3" type="ordered locus">Cyan7822_0189</name>
</gene>
<dbReference type="InterPro" id="IPR001646">
    <property type="entry name" value="5peptide_repeat"/>
</dbReference>
<evidence type="ECO:0000313" key="4">
    <source>
        <dbReference type="Proteomes" id="UP000008206"/>
    </source>
</evidence>
<keyword evidence="2" id="KW-1133">Transmembrane helix</keyword>
<feature type="compositionally biased region" description="Polar residues" evidence="1">
    <location>
        <begin position="27"/>
        <end position="38"/>
    </location>
</feature>
<dbReference type="HOGENOM" id="CLU_047710_0_0_3"/>
<dbReference type="OrthoDB" id="503668at2"/>
<dbReference type="RefSeq" id="WP_013320349.1">
    <property type="nucleotide sequence ID" value="NC_014501.1"/>
</dbReference>
<reference evidence="4" key="1">
    <citation type="journal article" date="2011" name="MBio">
        <title>Novel metabolic attributes of the genus Cyanothece, comprising a group of unicellular nitrogen-fixing Cyanobacteria.</title>
        <authorList>
            <person name="Bandyopadhyay A."/>
            <person name="Elvitigala T."/>
            <person name="Welsh E."/>
            <person name="Stockel J."/>
            <person name="Liberton M."/>
            <person name="Min H."/>
            <person name="Sherman L.A."/>
            <person name="Pakrasi H.B."/>
        </authorList>
    </citation>
    <scope>NUCLEOTIDE SEQUENCE [LARGE SCALE GENOMIC DNA]</scope>
    <source>
        <strain evidence="4">PCC 7822</strain>
    </source>
</reference>
<name>E0UJJ5_GLOV7</name>
<evidence type="ECO:0000256" key="2">
    <source>
        <dbReference type="SAM" id="Phobius"/>
    </source>
</evidence>
<dbReference type="PANTHER" id="PTHR14136:SF17">
    <property type="entry name" value="BTB_POZ DOMAIN-CONTAINING PROTEIN KCTD9"/>
    <property type="match status" value="1"/>
</dbReference>
<feature type="transmembrane region" description="Helical" evidence="2">
    <location>
        <begin position="160"/>
        <end position="181"/>
    </location>
</feature>
<dbReference type="Proteomes" id="UP000008206">
    <property type="component" value="Chromosome"/>
</dbReference>
<dbReference type="PANTHER" id="PTHR14136">
    <property type="entry name" value="BTB_POZ DOMAIN-CONTAINING PROTEIN KCTD9"/>
    <property type="match status" value="1"/>
</dbReference>
<proteinExistence type="predicted"/>
<evidence type="ECO:0000313" key="3">
    <source>
        <dbReference type="EMBL" id="ADN12239.1"/>
    </source>
</evidence>
<dbReference type="InterPro" id="IPR051082">
    <property type="entry name" value="Pentapeptide-BTB/POZ_domain"/>
</dbReference>
<dbReference type="STRING" id="497965.Cyan7822_0189"/>
<keyword evidence="2" id="KW-0472">Membrane</keyword>
<evidence type="ECO:0000256" key="1">
    <source>
        <dbReference type="SAM" id="MobiDB-lite"/>
    </source>
</evidence>
<protein>
    <submittedName>
        <fullName evidence="3">Pentapeptide repeat protein</fullName>
    </submittedName>
</protein>
<feature type="transmembrane region" description="Helical" evidence="2">
    <location>
        <begin position="67"/>
        <end position="86"/>
    </location>
</feature>
<feature type="compositionally biased region" description="Low complexity" evidence="1">
    <location>
        <begin position="15"/>
        <end position="26"/>
    </location>
</feature>
<dbReference type="SUPFAM" id="SSF141571">
    <property type="entry name" value="Pentapeptide repeat-like"/>
    <property type="match status" value="1"/>
</dbReference>
<feature type="compositionally biased region" description="Polar residues" evidence="1">
    <location>
        <begin position="1"/>
        <end position="14"/>
    </location>
</feature>
<dbReference type="Pfam" id="PF00805">
    <property type="entry name" value="Pentapeptide"/>
    <property type="match status" value="1"/>
</dbReference>
<organism evidence="3 4">
    <name type="scientific">Gloeothece verrucosa (strain PCC 7822)</name>
    <name type="common">Cyanothece sp. (strain PCC 7822)</name>
    <dbReference type="NCBI Taxonomy" id="497965"/>
    <lineage>
        <taxon>Bacteria</taxon>
        <taxon>Bacillati</taxon>
        <taxon>Cyanobacteriota</taxon>
        <taxon>Cyanophyceae</taxon>
        <taxon>Oscillatoriophycideae</taxon>
        <taxon>Chroococcales</taxon>
        <taxon>Aphanothecaceae</taxon>
        <taxon>Gloeothece</taxon>
        <taxon>Gloeothece verrucosa</taxon>
    </lineage>
</organism>
<dbReference type="KEGG" id="cyj:Cyan7822_0189"/>
<dbReference type="EMBL" id="CP002198">
    <property type="protein sequence ID" value="ADN12239.1"/>
    <property type="molecule type" value="Genomic_DNA"/>
</dbReference>
<sequence>MTNQPESNTTSNHDSQSTSAVQSTSTNGNGKTPSSPKKSLNLLIPPPRQSSQLSLSQKEISSSDPRLLLGAVAILGLGLWFNLPWVGFSGGLTALFLSLRVIFPSIKDWVRQYLTLQERKTLLASVVFTLSVAGMAKYFRLYETIAIWLNNFKYDEFGSWADWVGALGQIMIAVLAVYVAWQQYVISRDLTIQQNRITQQQTIDAYFQGVSDLVLDGQGMLEDWPQERALAEGRTAAILGSLNAEGKAKVLRFLSQSKLLAPLARDSHLGRPIFDGLGGYAEDRAYGVRVINLGVMLAGADLSGTDLRWTDLSEANMVRANLSGCDLVKANLSRTVLFEANLAQADLKGVRLFYGSVEYASPRSQHIPPDYQTGAHTGAVVENTNLIGVKNLNEEQRYYCCAWGGEQTRGTIPGGCEGIPNKLGR</sequence>
<dbReference type="AlphaFoldDB" id="E0UJJ5"/>
<dbReference type="Gene3D" id="2.160.20.80">
    <property type="entry name" value="E3 ubiquitin-protein ligase SopA"/>
    <property type="match status" value="1"/>
</dbReference>
<feature type="transmembrane region" description="Helical" evidence="2">
    <location>
        <begin position="122"/>
        <end position="140"/>
    </location>
</feature>